<dbReference type="EMBL" id="LUGG01000003">
    <property type="protein sequence ID" value="OBZ76666.1"/>
    <property type="molecule type" value="Genomic_DNA"/>
</dbReference>
<name>A0A1C7MJV5_GRIFR</name>
<protein>
    <recommendedName>
        <fullName evidence="3">PH domain-containing protein</fullName>
    </recommendedName>
</protein>
<dbReference type="STRING" id="5627.A0A1C7MJV5"/>
<gene>
    <name evidence="1" type="ORF">A0H81_03305</name>
</gene>
<evidence type="ECO:0008006" key="3">
    <source>
        <dbReference type="Google" id="ProtNLM"/>
    </source>
</evidence>
<comment type="caution">
    <text evidence="1">The sequence shown here is derived from an EMBL/GenBank/DDBJ whole genome shotgun (WGS) entry which is preliminary data.</text>
</comment>
<evidence type="ECO:0000313" key="1">
    <source>
        <dbReference type="EMBL" id="OBZ76666.1"/>
    </source>
</evidence>
<evidence type="ECO:0000313" key="2">
    <source>
        <dbReference type="Proteomes" id="UP000092993"/>
    </source>
</evidence>
<dbReference type="Proteomes" id="UP000092993">
    <property type="component" value="Unassembled WGS sequence"/>
</dbReference>
<sequence>MRSEWLKAVERKRKPEYQRATAAAIRSCRVRSICERARHSRALTDRFTMVSQCTRSSALQMATVPSFAVPAHASAFLDRSWWGRGIVTLDLLNCTEVRSVPTPMHPTAQDDVGTIAAREQSTSATSGSGGQLGEMGLVETLCPFQLLYSDGIERLGAESARERVRWVSAIWEVLDRAVSIPDRSVTRSPTGSIRTIRSMTSATSSQSGSGSGSASTIYVPPLDSIPTSLTSISFGFKHSFSPPVLGFGPSYPCN</sequence>
<dbReference type="AlphaFoldDB" id="A0A1C7MJV5"/>
<keyword evidence="2" id="KW-1185">Reference proteome</keyword>
<reference evidence="1 2" key="1">
    <citation type="submission" date="2016-03" db="EMBL/GenBank/DDBJ databases">
        <title>Whole genome sequencing of Grifola frondosa 9006-11.</title>
        <authorList>
            <person name="Min B."/>
            <person name="Park H."/>
            <person name="Kim J.-G."/>
            <person name="Cho H."/>
            <person name="Oh Y.-L."/>
            <person name="Kong W.-S."/>
            <person name="Choi I.-G."/>
        </authorList>
    </citation>
    <scope>NUCLEOTIDE SEQUENCE [LARGE SCALE GENOMIC DNA]</scope>
    <source>
        <strain evidence="1 2">9006-11</strain>
    </source>
</reference>
<proteinExistence type="predicted"/>
<organism evidence="1 2">
    <name type="scientific">Grifola frondosa</name>
    <name type="common">Maitake</name>
    <name type="synonym">Polyporus frondosus</name>
    <dbReference type="NCBI Taxonomy" id="5627"/>
    <lineage>
        <taxon>Eukaryota</taxon>
        <taxon>Fungi</taxon>
        <taxon>Dikarya</taxon>
        <taxon>Basidiomycota</taxon>
        <taxon>Agaricomycotina</taxon>
        <taxon>Agaricomycetes</taxon>
        <taxon>Polyporales</taxon>
        <taxon>Grifolaceae</taxon>
        <taxon>Grifola</taxon>
    </lineage>
</organism>
<dbReference type="OrthoDB" id="2507336at2759"/>
<accession>A0A1C7MJV5</accession>